<dbReference type="Gene3D" id="1.10.10.10">
    <property type="entry name" value="Winged helix-like DNA-binding domain superfamily/Winged helix DNA-binding domain"/>
    <property type="match status" value="1"/>
</dbReference>
<gene>
    <name evidence="6" type="ORF">FF100_23820</name>
</gene>
<dbReference type="Gene3D" id="1.20.120.530">
    <property type="entry name" value="GntR ligand-binding domain-like"/>
    <property type="match status" value="1"/>
</dbReference>
<organism evidence="6 7">
    <name type="scientific">Methylobacterium terricola</name>
    <dbReference type="NCBI Taxonomy" id="2583531"/>
    <lineage>
        <taxon>Bacteria</taxon>
        <taxon>Pseudomonadati</taxon>
        <taxon>Pseudomonadota</taxon>
        <taxon>Alphaproteobacteria</taxon>
        <taxon>Hyphomicrobiales</taxon>
        <taxon>Methylobacteriaceae</taxon>
        <taxon>Methylobacterium</taxon>
    </lineage>
</organism>
<comment type="caution">
    <text evidence="6">The sequence shown here is derived from an EMBL/GenBank/DDBJ whole genome shotgun (WGS) entry which is preliminary data.</text>
</comment>
<dbReference type="GO" id="GO:0003700">
    <property type="term" value="F:DNA-binding transcription factor activity"/>
    <property type="evidence" value="ECO:0007669"/>
    <property type="project" value="InterPro"/>
</dbReference>
<dbReference type="CDD" id="cd07377">
    <property type="entry name" value="WHTH_GntR"/>
    <property type="match status" value="1"/>
</dbReference>
<evidence type="ECO:0000313" key="6">
    <source>
        <dbReference type="EMBL" id="TNC10313.1"/>
    </source>
</evidence>
<dbReference type="PANTHER" id="PTHR43537">
    <property type="entry name" value="TRANSCRIPTIONAL REGULATOR, GNTR FAMILY"/>
    <property type="match status" value="1"/>
</dbReference>
<dbReference type="InterPro" id="IPR008920">
    <property type="entry name" value="TF_FadR/GntR_C"/>
</dbReference>
<keyword evidence="7" id="KW-1185">Reference proteome</keyword>
<dbReference type="InterPro" id="IPR000524">
    <property type="entry name" value="Tscrpt_reg_HTH_GntR"/>
</dbReference>
<dbReference type="SMART" id="SM00345">
    <property type="entry name" value="HTH_GNTR"/>
    <property type="match status" value="1"/>
</dbReference>
<evidence type="ECO:0000313" key="7">
    <source>
        <dbReference type="Proteomes" id="UP000305267"/>
    </source>
</evidence>
<dbReference type="InterPro" id="IPR036388">
    <property type="entry name" value="WH-like_DNA-bd_sf"/>
</dbReference>
<protein>
    <submittedName>
        <fullName evidence="6">GntR family transcriptional regulator</fullName>
    </submittedName>
</protein>
<keyword evidence="1" id="KW-0805">Transcription regulation</keyword>
<evidence type="ECO:0000256" key="2">
    <source>
        <dbReference type="ARBA" id="ARBA00023125"/>
    </source>
</evidence>
<keyword evidence="2" id="KW-0238">DNA-binding</keyword>
<accession>A0A5C4LCJ6</accession>
<dbReference type="GO" id="GO:0003677">
    <property type="term" value="F:DNA binding"/>
    <property type="evidence" value="ECO:0007669"/>
    <property type="project" value="UniProtKB-KW"/>
</dbReference>
<dbReference type="InterPro" id="IPR011711">
    <property type="entry name" value="GntR_C"/>
</dbReference>
<dbReference type="SMART" id="SM00895">
    <property type="entry name" value="FCD"/>
    <property type="match status" value="1"/>
</dbReference>
<feature type="region of interest" description="Disordered" evidence="4">
    <location>
        <begin position="1"/>
        <end position="20"/>
    </location>
</feature>
<evidence type="ECO:0000256" key="3">
    <source>
        <dbReference type="ARBA" id="ARBA00023163"/>
    </source>
</evidence>
<evidence type="ECO:0000256" key="1">
    <source>
        <dbReference type="ARBA" id="ARBA00023015"/>
    </source>
</evidence>
<evidence type="ECO:0000259" key="5">
    <source>
        <dbReference type="PROSITE" id="PS50949"/>
    </source>
</evidence>
<dbReference type="InterPro" id="IPR036390">
    <property type="entry name" value="WH_DNA-bd_sf"/>
</dbReference>
<dbReference type="PROSITE" id="PS50949">
    <property type="entry name" value="HTH_GNTR"/>
    <property type="match status" value="1"/>
</dbReference>
<keyword evidence="3" id="KW-0804">Transcription</keyword>
<dbReference type="Pfam" id="PF00392">
    <property type="entry name" value="GntR"/>
    <property type="match status" value="1"/>
</dbReference>
<feature type="domain" description="HTH gntR-type" evidence="5">
    <location>
        <begin position="37"/>
        <end position="104"/>
    </location>
</feature>
<dbReference type="Proteomes" id="UP000305267">
    <property type="component" value="Unassembled WGS sequence"/>
</dbReference>
<sequence>MQISGFRSAPVSRHPQEKTAMLRTPETRAVQRLIDALSLSDQVRHYLLDALTSGRLRPGDRINEAELARTLGISRNPVREAVSGLAQRGFLVSAPRRGHFLRRFTPQDVDDVFSFRICVESFAIRQALPRMRQPDHDDLARLVDRMAAAARAGRLAELHQADMALHRRICELSGNRQTLRAHEGIDTEVQMLIAYVDLEREPPLQSALAHQPIVEALASGDVERSVAAMQHHLETTWAFVHRMYGRTGRGEPLVSAEDAPHPTRRTRG</sequence>
<reference evidence="6 7" key="1">
    <citation type="submission" date="2019-06" db="EMBL/GenBank/DDBJ databases">
        <title>Genome of Methylobacterium sp. 17Sr1-39.</title>
        <authorList>
            <person name="Seo T."/>
        </authorList>
    </citation>
    <scope>NUCLEOTIDE SEQUENCE [LARGE SCALE GENOMIC DNA]</scope>
    <source>
        <strain evidence="6 7">17Sr1-39</strain>
    </source>
</reference>
<name>A0A5C4LCJ6_9HYPH</name>
<dbReference type="PANTHER" id="PTHR43537:SF45">
    <property type="entry name" value="GNTR FAMILY REGULATORY PROTEIN"/>
    <property type="match status" value="1"/>
</dbReference>
<dbReference type="SUPFAM" id="SSF48008">
    <property type="entry name" value="GntR ligand-binding domain-like"/>
    <property type="match status" value="1"/>
</dbReference>
<dbReference type="SUPFAM" id="SSF46785">
    <property type="entry name" value="Winged helix' DNA-binding domain"/>
    <property type="match status" value="1"/>
</dbReference>
<dbReference type="AlphaFoldDB" id="A0A5C4LCJ6"/>
<dbReference type="OrthoDB" id="9788098at2"/>
<evidence type="ECO:0000256" key="4">
    <source>
        <dbReference type="SAM" id="MobiDB-lite"/>
    </source>
</evidence>
<proteinExistence type="predicted"/>
<dbReference type="Pfam" id="PF07729">
    <property type="entry name" value="FCD"/>
    <property type="match status" value="1"/>
</dbReference>
<dbReference type="EMBL" id="VDDA01000013">
    <property type="protein sequence ID" value="TNC10313.1"/>
    <property type="molecule type" value="Genomic_DNA"/>
</dbReference>